<proteinExistence type="predicted"/>
<keyword evidence="3" id="KW-1185">Reference proteome</keyword>
<dbReference type="STRING" id="1442369.A0A0D2H1D6"/>
<feature type="region of interest" description="Disordered" evidence="1">
    <location>
        <begin position="640"/>
        <end position="660"/>
    </location>
</feature>
<dbReference type="EMBL" id="KN847478">
    <property type="protein sequence ID" value="KIX04268.1"/>
    <property type="molecule type" value="Genomic_DNA"/>
</dbReference>
<dbReference type="OrthoDB" id="5330858at2759"/>
<gene>
    <name evidence="2" type="ORF">Z518_05135</name>
</gene>
<dbReference type="AlphaFoldDB" id="A0A0D2H1D6"/>
<dbReference type="RefSeq" id="XP_013271404.1">
    <property type="nucleotide sequence ID" value="XM_013415950.1"/>
</dbReference>
<protein>
    <submittedName>
        <fullName evidence="2">Uncharacterized protein</fullName>
    </submittedName>
</protein>
<organism evidence="2 3">
    <name type="scientific">Rhinocladiella mackenziei CBS 650.93</name>
    <dbReference type="NCBI Taxonomy" id="1442369"/>
    <lineage>
        <taxon>Eukaryota</taxon>
        <taxon>Fungi</taxon>
        <taxon>Dikarya</taxon>
        <taxon>Ascomycota</taxon>
        <taxon>Pezizomycotina</taxon>
        <taxon>Eurotiomycetes</taxon>
        <taxon>Chaetothyriomycetidae</taxon>
        <taxon>Chaetothyriales</taxon>
        <taxon>Herpotrichiellaceae</taxon>
        <taxon>Rhinocladiella</taxon>
    </lineage>
</organism>
<evidence type="ECO:0000313" key="2">
    <source>
        <dbReference type="EMBL" id="KIX04268.1"/>
    </source>
</evidence>
<accession>A0A0D2H1D6</accession>
<evidence type="ECO:0000313" key="3">
    <source>
        <dbReference type="Proteomes" id="UP000053617"/>
    </source>
</evidence>
<feature type="compositionally biased region" description="Polar residues" evidence="1">
    <location>
        <begin position="644"/>
        <end position="660"/>
    </location>
</feature>
<dbReference type="VEuPathDB" id="FungiDB:Z518_05135"/>
<dbReference type="GeneID" id="25293206"/>
<sequence length="900" mass="98769">MEITAPHLLVKLPRATRPDAAILFGSVHAVRKGAKRRRKEICAAVDGDSLSIYEVQNGKILTSYPVPPTSHFLGQPCSICSKVDGRTHRKIFCAIKRNDLRIECFEGYDGDSRQATSSKSPELRDQNSPIVLLDVRLSNERDQILVVQQKGALTVFSADLKDTISETALSSPDEQAIHVLAIQHLTKSDAQKTILKRRSDLLSEASSDTSYLAVAYGKAGSKERAKKVYYGIWSTSGVAQQTVPSAKPFLPIVEHELVLDGAEMNSAIWNHKMCSFGTLASRLYMRYGAAFLSYDLSGLLPVLTSVLRNGLHGSYEIMAITPAFAIYSFQDSLQLYDLKYQSIQAHIDTRRMNPKRKRMRMASELQSGTVEFVTYFPQSARILGRRRHQLLAIDISSTGGSKRVLERGGKLLHSIGRGISTQDVATGLVGKHQELTIGTFSLSAGSYVEWQTVRKRLDHLAQAGDVMAFEEAFDDDIRKCSISSSTGPSKAILDLPRTRSTIPDFKIHYLLSKIFQIDPNPHATNVGSVGTTKSLKVQFPTFKLIIWLAQLGLLSGRNLQGAIPALAPAAGNTLAIDAVAEALYAADPSRDLLIECLESGYSPYVEEKAAIVQMLIKQALVFSSEAAGSTAEGMVDEVEAGDTSKPTDVQVQKLSASTPDPTRLPMRLQRALVVALDRFGASASSRISTCLRNSFSQTEVLALIQFLRQQLFQGGHTRSFQSLTDPEPMEIESVPTVKLDAVVSIMSSCIDAIGPLGFFGALDNEDFIGNIIPDMVTEITHTKQSLEDVAELQGILRETLRYQESTQKYQNARVRVPSLLQRTGMEQLPGKLMTLYPEASEGQEGLQIGDGLPLSSRAGNVVNPMKIRKGGGQISKRSDRERAELENMGKGRYSFEKLVL</sequence>
<name>A0A0D2H1D6_9EURO</name>
<reference evidence="2 3" key="1">
    <citation type="submission" date="2015-01" db="EMBL/GenBank/DDBJ databases">
        <title>The Genome Sequence of Rhinocladiella mackenzie CBS 650.93.</title>
        <authorList>
            <consortium name="The Broad Institute Genomics Platform"/>
            <person name="Cuomo C."/>
            <person name="de Hoog S."/>
            <person name="Gorbushina A."/>
            <person name="Stielow B."/>
            <person name="Teixiera M."/>
            <person name="Abouelleil A."/>
            <person name="Chapman S.B."/>
            <person name="Priest M."/>
            <person name="Young S.K."/>
            <person name="Wortman J."/>
            <person name="Nusbaum C."/>
            <person name="Birren B."/>
        </authorList>
    </citation>
    <scope>NUCLEOTIDE SEQUENCE [LARGE SCALE GENOMIC DNA]</scope>
    <source>
        <strain evidence="2 3">CBS 650.93</strain>
    </source>
</reference>
<dbReference type="Proteomes" id="UP000053617">
    <property type="component" value="Unassembled WGS sequence"/>
</dbReference>
<dbReference type="HOGENOM" id="CLU_013566_0_0_1"/>
<evidence type="ECO:0000256" key="1">
    <source>
        <dbReference type="SAM" id="MobiDB-lite"/>
    </source>
</evidence>